<dbReference type="Gene3D" id="3.90.70.10">
    <property type="entry name" value="Cysteine proteinases"/>
    <property type="match status" value="1"/>
</dbReference>
<evidence type="ECO:0000256" key="2">
    <source>
        <dbReference type="ARBA" id="ARBA00009085"/>
    </source>
</evidence>
<feature type="compositionally biased region" description="Basic residues" evidence="9">
    <location>
        <begin position="612"/>
        <end position="622"/>
    </location>
</feature>
<accession>A0A8X9A9B9</accession>
<dbReference type="InterPro" id="IPR038765">
    <property type="entry name" value="Papain-like_cys_pep_sf"/>
</dbReference>
<dbReference type="PANTHER" id="PTHR24006">
    <property type="entry name" value="UBIQUITIN CARBOXYL-TERMINAL HYDROLASE"/>
    <property type="match status" value="1"/>
</dbReference>
<dbReference type="InterPro" id="IPR001394">
    <property type="entry name" value="Peptidase_C19_UCH"/>
</dbReference>
<dbReference type="InterPro" id="IPR028889">
    <property type="entry name" value="USP"/>
</dbReference>
<feature type="compositionally biased region" description="Low complexity" evidence="9">
    <location>
        <begin position="28"/>
        <end position="44"/>
    </location>
</feature>
<evidence type="ECO:0000256" key="3">
    <source>
        <dbReference type="ARBA" id="ARBA00022670"/>
    </source>
</evidence>
<name>A0A8X9A9B9_SALSN</name>
<gene>
    <name evidence="11" type="ORF">SASPL_109583</name>
</gene>
<dbReference type="EC" id="3.4.19.12" evidence="8"/>
<evidence type="ECO:0000256" key="8">
    <source>
        <dbReference type="RuleBase" id="RU366025"/>
    </source>
</evidence>
<dbReference type="Pfam" id="PF00443">
    <property type="entry name" value="UCH"/>
    <property type="match status" value="1"/>
</dbReference>
<dbReference type="Proteomes" id="UP000298416">
    <property type="component" value="Unassembled WGS sequence"/>
</dbReference>
<dbReference type="GO" id="GO:0006508">
    <property type="term" value="P:proteolysis"/>
    <property type="evidence" value="ECO:0007669"/>
    <property type="project" value="UniProtKB-KW"/>
</dbReference>
<evidence type="ECO:0000256" key="6">
    <source>
        <dbReference type="ARBA" id="ARBA00022807"/>
    </source>
</evidence>
<comment type="catalytic activity">
    <reaction evidence="1 8">
        <text>Thiol-dependent hydrolysis of ester, thioester, amide, peptide and isopeptide bonds formed by the C-terminal Gly of ubiquitin (a 76-residue protein attached to proteins as an intracellular targeting signal).</text>
        <dbReference type="EC" id="3.4.19.12"/>
    </reaction>
</comment>
<dbReference type="InterPro" id="IPR050164">
    <property type="entry name" value="Peptidase_C19"/>
</dbReference>
<dbReference type="FunFam" id="3.90.70.10:FF:000116">
    <property type="entry name" value="Ubiquitin carboxyl-terminal hydrolase 20"/>
    <property type="match status" value="1"/>
</dbReference>
<dbReference type="SUPFAM" id="SSF54001">
    <property type="entry name" value="Cysteine proteinases"/>
    <property type="match status" value="1"/>
</dbReference>
<dbReference type="PANTHER" id="PTHR24006:SF747">
    <property type="entry name" value="UBIQUITIN CARBOXYL-TERMINAL HYDROLASE 20"/>
    <property type="match status" value="1"/>
</dbReference>
<keyword evidence="4 8" id="KW-0833">Ubl conjugation pathway</keyword>
<evidence type="ECO:0000256" key="7">
    <source>
        <dbReference type="ARBA" id="ARBA00037450"/>
    </source>
</evidence>
<evidence type="ECO:0000256" key="4">
    <source>
        <dbReference type="ARBA" id="ARBA00022786"/>
    </source>
</evidence>
<protein>
    <recommendedName>
        <fullName evidence="8">Ubiquitin carboxyl-terminal hydrolase</fullName>
        <ecNumber evidence="8">3.4.19.12</ecNumber>
    </recommendedName>
</protein>
<dbReference type="GO" id="GO:0005634">
    <property type="term" value="C:nucleus"/>
    <property type="evidence" value="ECO:0007669"/>
    <property type="project" value="TreeGrafter"/>
</dbReference>
<comment type="similarity">
    <text evidence="2 8">Belongs to the peptidase C19 family.</text>
</comment>
<dbReference type="EMBL" id="PNBA02000003">
    <property type="protein sequence ID" value="KAG6431504.1"/>
    <property type="molecule type" value="Genomic_DNA"/>
</dbReference>
<evidence type="ECO:0000256" key="1">
    <source>
        <dbReference type="ARBA" id="ARBA00000707"/>
    </source>
</evidence>
<dbReference type="GO" id="GO:0004843">
    <property type="term" value="F:cysteine-type deubiquitinase activity"/>
    <property type="evidence" value="ECO:0007669"/>
    <property type="project" value="UniProtKB-UniRule"/>
</dbReference>
<keyword evidence="12" id="KW-1185">Reference proteome</keyword>
<proteinExistence type="inferred from homology"/>
<dbReference type="GO" id="GO:0005829">
    <property type="term" value="C:cytosol"/>
    <property type="evidence" value="ECO:0007669"/>
    <property type="project" value="TreeGrafter"/>
</dbReference>
<keyword evidence="3 8" id="KW-0645">Protease</keyword>
<dbReference type="PROSITE" id="PS00973">
    <property type="entry name" value="USP_2"/>
    <property type="match status" value="1"/>
</dbReference>
<reference evidence="11" key="1">
    <citation type="submission" date="2018-01" db="EMBL/GenBank/DDBJ databases">
        <authorList>
            <person name="Mao J.F."/>
        </authorList>
    </citation>
    <scope>NUCLEOTIDE SEQUENCE</scope>
    <source>
        <strain evidence="11">Huo1</strain>
        <tissue evidence="11">Leaf</tissue>
    </source>
</reference>
<feature type="domain" description="USP" evidence="10">
    <location>
        <begin position="77"/>
        <end position="376"/>
    </location>
</feature>
<evidence type="ECO:0000313" key="11">
    <source>
        <dbReference type="EMBL" id="KAG6431504.1"/>
    </source>
</evidence>
<organism evidence="11">
    <name type="scientific">Salvia splendens</name>
    <name type="common">Scarlet sage</name>
    <dbReference type="NCBI Taxonomy" id="180675"/>
    <lineage>
        <taxon>Eukaryota</taxon>
        <taxon>Viridiplantae</taxon>
        <taxon>Streptophyta</taxon>
        <taxon>Embryophyta</taxon>
        <taxon>Tracheophyta</taxon>
        <taxon>Spermatophyta</taxon>
        <taxon>Magnoliopsida</taxon>
        <taxon>eudicotyledons</taxon>
        <taxon>Gunneridae</taxon>
        <taxon>Pentapetalae</taxon>
        <taxon>asterids</taxon>
        <taxon>lamiids</taxon>
        <taxon>Lamiales</taxon>
        <taxon>Lamiaceae</taxon>
        <taxon>Nepetoideae</taxon>
        <taxon>Mentheae</taxon>
        <taxon>Salviinae</taxon>
        <taxon>Salvia</taxon>
        <taxon>Salvia subgen. Calosphace</taxon>
        <taxon>core Calosphace</taxon>
    </lineage>
</organism>
<dbReference type="AlphaFoldDB" id="A0A8X9A9B9"/>
<keyword evidence="5 8" id="KW-0378">Hydrolase</keyword>
<reference evidence="11" key="2">
    <citation type="submission" date="2020-08" db="EMBL/GenBank/DDBJ databases">
        <title>Plant Genome Project.</title>
        <authorList>
            <person name="Zhang R.-G."/>
        </authorList>
    </citation>
    <scope>NUCLEOTIDE SEQUENCE</scope>
    <source>
        <strain evidence="11">Huo1</strain>
        <tissue evidence="11">Leaf</tissue>
    </source>
</reference>
<evidence type="ECO:0000256" key="5">
    <source>
        <dbReference type="ARBA" id="ARBA00022801"/>
    </source>
</evidence>
<evidence type="ECO:0000256" key="9">
    <source>
        <dbReference type="SAM" id="MobiDB-lite"/>
    </source>
</evidence>
<feature type="region of interest" description="Disordered" evidence="9">
    <location>
        <begin position="592"/>
        <end position="622"/>
    </location>
</feature>
<feature type="region of interest" description="Disordered" evidence="9">
    <location>
        <begin position="19"/>
        <end position="57"/>
    </location>
</feature>
<dbReference type="InterPro" id="IPR018200">
    <property type="entry name" value="USP_CS"/>
</dbReference>
<dbReference type="PROSITE" id="PS00972">
    <property type="entry name" value="USP_1"/>
    <property type="match status" value="1"/>
</dbReference>
<comment type="caution">
    <text evidence="11">The sequence shown here is derived from an EMBL/GenBank/DDBJ whole genome shotgun (WGS) entry which is preliminary data.</text>
</comment>
<sequence length="622" mass="69971">MADHESVLLDAEKATEDALVGDAQRLNSSPAPSASLSHWSSSWSKPAEFDEPPQKSAQVVVEFPPSSSLPNRAIIGAGLENLGNTCFLNSVLQCFIHTVPLLQPILSNGYLMQSTNNYNKEQFSVLNAMRDLIFQSLVSNTAVSPFDLVNNLTHISSNFQRFQQEDAHEFLQCFLDRLEGCYEPKNNIVQQVFGGRLVSNLMCCNCGHCSDTYEPSIDLSLEIDDADNLFTALQSFTKVEKIEDPETKFTCEKCKERVYVEKKLSFDQAPEVAVLHLKRFKNYGSFVEKIDKHVAFPLDLHMQPFTGNGNHNHEDLQYVLYAVVVHIGLTPTSGHYYCFIRLSAGIWCCFDDSKVELVNEAYVLSQEAYVLFYAKHGTPWFSSFIESQKELLYSTMRNTSPKSVLDNIETSVSPYLVNKFGCDTNTVSCDTGIAHTGGGDNEIKDSGAVTSESTRRVNDHYLDDSVTPLSRGNEIKRKVSINDLEDSVEPLSVKPSNMSMPKDKKVSPILFEKVNHNQKVSVPQKSPNDIEAVFRSPSPEIYRKDSPPDAGFTICRSHLRSADRVSCKRRLEEDMDDERKHARMFVMKHMPNSRSQQLMNALRGSKSEPSVNRKKARRLSVQ</sequence>
<dbReference type="GO" id="GO:0016579">
    <property type="term" value="P:protein deubiquitination"/>
    <property type="evidence" value="ECO:0007669"/>
    <property type="project" value="InterPro"/>
</dbReference>
<evidence type="ECO:0000259" key="10">
    <source>
        <dbReference type="PROSITE" id="PS50235"/>
    </source>
</evidence>
<keyword evidence="6 8" id="KW-0788">Thiol protease</keyword>
<dbReference type="PROSITE" id="PS50235">
    <property type="entry name" value="USP_3"/>
    <property type="match status" value="1"/>
</dbReference>
<comment type="function">
    <text evidence="7 8">Recognizes and hydrolyzes the peptide bond at the C-terminal Gly of ubiquitin. Involved in the processing of poly-ubiquitin precursors as well as that of ubiquitinated proteins.</text>
</comment>
<evidence type="ECO:0000313" key="12">
    <source>
        <dbReference type="Proteomes" id="UP000298416"/>
    </source>
</evidence>
<dbReference type="OrthoDB" id="420187at2759"/>